<dbReference type="PANTHER" id="PTHR24006:SF644">
    <property type="entry name" value="UBIQUITIN CARBOXYL-TERMINAL HYDROLASE 7"/>
    <property type="match status" value="1"/>
</dbReference>
<dbReference type="PANTHER" id="PTHR24006">
    <property type="entry name" value="UBIQUITIN CARBOXYL-TERMINAL HYDROLASE"/>
    <property type="match status" value="1"/>
</dbReference>
<dbReference type="InterPro" id="IPR038765">
    <property type="entry name" value="Papain-like_cys_pep_sf"/>
</dbReference>
<feature type="domain" description="MATH" evidence="3">
    <location>
        <begin position="103"/>
        <end position="274"/>
    </location>
</feature>
<dbReference type="CDD" id="cd00121">
    <property type="entry name" value="MATH"/>
    <property type="match status" value="1"/>
</dbReference>
<dbReference type="Gene3D" id="3.90.70.10">
    <property type="entry name" value="Cysteine proteinases"/>
    <property type="match status" value="1"/>
</dbReference>
<dbReference type="InterPro" id="IPR028889">
    <property type="entry name" value="USP"/>
</dbReference>
<dbReference type="Pfam" id="PF00443">
    <property type="entry name" value="UCH"/>
    <property type="match status" value="1"/>
</dbReference>
<dbReference type="Gene3D" id="3.10.20.90">
    <property type="entry name" value="Phosphatidylinositol 3-kinase Catalytic Subunit, Chain A, domain 1"/>
    <property type="match status" value="2"/>
</dbReference>
<dbReference type="EMBL" id="VRMN01000001">
    <property type="protein sequence ID" value="KAA8498654.1"/>
    <property type="molecule type" value="Genomic_DNA"/>
</dbReference>
<keyword evidence="1" id="KW-0833">Ubl conjugation pathway</keyword>
<feature type="region of interest" description="Disordered" evidence="2">
    <location>
        <begin position="1"/>
        <end position="77"/>
    </location>
</feature>
<evidence type="ECO:0000256" key="2">
    <source>
        <dbReference type="SAM" id="MobiDB-lite"/>
    </source>
</evidence>
<dbReference type="InterPro" id="IPR001394">
    <property type="entry name" value="Peptidase_C19_UCH"/>
</dbReference>
<dbReference type="InterPro" id="IPR008974">
    <property type="entry name" value="TRAF-like"/>
</dbReference>
<reference evidence="6" key="1">
    <citation type="journal article" date="2019" name="Nat. Commun.">
        <title>Expansion of phycobilisome linker gene families in mesophilic red algae.</title>
        <authorList>
            <person name="Lee J."/>
            <person name="Kim D."/>
            <person name="Bhattacharya D."/>
            <person name="Yoon H.S."/>
        </authorList>
    </citation>
    <scope>NUCLEOTIDE SEQUENCE [LARGE SCALE GENOMIC DNA]</scope>
    <source>
        <strain evidence="6">CCMP 1328</strain>
    </source>
</reference>
<keyword evidence="6" id="KW-1185">Reference proteome</keyword>
<accession>A0A5J4Z6L3</accession>
<dbReference type="GO" id="GO:0005634">
    <property type="term" value="C:nucleus"/>
    <property type="evidence" value="ECO:0007669"/>
    <property type="project" value="TreeGrafter"/>
</dbReference>
<dbReference type="Pfam" id="PF12436">
    <property type="entry name" value="USP7_ICP0_bdg"/>
    <property type="match status" value="2"/>
</dbReference>
<feature type="compositionally biased region" description="Polar residues" evidence="2">
    <location>
        <begin position="25"/>
        <end position="38"/>
    </location>
</feature>
<keyword evidence="5" id="KW-0378">Hydrolase</keyword>
<name>A0A5J4Z6L3_PORPP</name>
<proteinExistence type="predicted"/>
<evidence type="ECO:0000259" key="4">
    <source>
        <dbReference type="PROSITE" id="PS50235"/>
    </source>
</evidence>
<dbReference type="OrthoDB" id="289038at2759"/>
<dbReference type="InterPro" id="IPR050164">
    <property type="entry name" value="Peptidase_C19"/>
</dbReference>
<dbReference type="Gene3D" id="2.60.210.10">
    <property type="entry name" value="Apoptosis, Tumor Necrosis Factor Receptor Associated Protein 2, Chain A"/>
    <property type="match status" value="1"/>
</dbReference>
<dbReference type="PROSITE" id="PS00972">
    <property type="entry name" value="USP_1"/>
    <property type="match status" value="1"/>
</dbReference>
<protein>
    <submittedName>
        <fullName evidence="5">Ubiquitin carboxyl-terminal hydrolase 13</fullName>
    </submittedName>
</protein>
<dbReference type="PROSITE" id="PS50235">
    <property type="entry name" value="USP_3"/>
    <property type="match status" value="1"/>
</dbReference>
<organism evidence="5 6">
    <name type="scientific">Porphyridium purpureum</name>
    <name type="common">Red alga</name>
    <name type="synonym">Porphyridium cruentum</name>
    <dbReference type="NCBI Taxonomy" id="35688"/>
    <lineage>
        <taxon>Eukaryota</taxon>
        <taxon>Rhodophyta</taxon>
        <taxon>Bangiophyceae</taxon>
        <taxon>Porphyridiales</taxon>
        <taxon>Porphyridiaceae</taxon>
        <taxon>Porphyridium</taxon>
    </lineage>
</organism>
<evidence type="ECO:0000259" key="3">
    <source>
        <dbReference type="PROSITE" id="PS50144"/>
    </source>
</evidence>
<evidence type="ECO:0000313" key="6">
    <source>
        <dbReference type="Proteomes" id="UP000324585"/>
    </source>
</evidence>
<dbReference type="GO" id="GO:0031647">
    <property type="term" value="P:regulation of protein stability"/>
    <property type="evidence" value="ECO:0007669"/>
    <property type="project" value="TreeGrafter"/>
</dbReference>
<dbReference type="Proteomes" id="UP000324585">
    <property type="component" value="Unassembled WGS sequence"/>
</dbReference>
<dbReference type="GO" id="GO:0016579">
    <property type="term" value="P:protein deubiquitination"/>
    <property type="evidence" value="ECO:0007669"/>
    <property type="project" value="InterPro"/>
</dbReference>
<comment type="caution">
    <text evidence="5">The sequence shown here is derived from an EMBL/GenBank/DDBJ whole genome shotgun (WGS) entry which is preliminary data.</text>
</comment>
<dbReference type="GO" id="GO:0005829">
    <property type="term" value="C:cytosol"/>
    <property type="evidence" value="ECO:0007669"/>
    <property type="project" value="TreeGrafter"/>
</dbReference>
<dbReference type="InterPro" id="IPR024729">
    <property type="entry name" value="USP7_ICP0-binding_dom"/>
</dbReference>
<dbReference type="InterPro" id="IPR018200">
    <property type="entry name" value="USP_CS"/>
</dbReference>
<dbReference type="PROSITE" id="PS50144">
    <property type="entry name" value="MATH"/>
    <property type="match status" value="1"/>
</dbReference>
<dbReference type="SMART" id="SM00061">
    <property type="entry name" value="MATH"/>
    <property type="match status" value="1"/>
</dbReference>
<dbReference type="SUPFAM" id="SSF49599">
    <property type="entry name" value="TRAF domain-like"/>
    <property type="match status" value="1"/>
</dbReference>
<dbReference type="OMA" id="ERTEYHI"/>
<dbReference type="SUPFAM" id="SSF54001">
    <property type="entry name" value="Cysteine proteinases"/>
    <property type="match status" value="1"/>
</dbReference>
<evidence type="ECO:0000256" key="1">
    <source>
        <dbReference type="ARBA" id="ARBA00022786"/>
    </source>
</evidence>
<dbReference type="PROSITE" id="PS00973">
    <property type="entry name" value="USP_2"/>
    <property type="match status" value="1"/>
</dbReference>
<sequence>MDPPVNSSMDVDDSAELPPAAETQLEGSNPVASEQLTRAASRVERQVRSASGNEESVLERAGLGQDHVQDQDQDQDHDEEMIADKDGDTAPDTLTHVSDVPESFAFAFNIERFFQLSADRLHSLYQEFAGYRWRLLIFPHGNGAPGYVSVYLDCGGPVPAASSPSQPGSGDASPFRASLVDPEYSWSRPASFKLMVVAAGSSDLQDDESMMDEEDARLYTGRRSGHCTIKEAPHRFTEREADWGFREFIRLDSLQDPREGFMHGDGSVTLRASVTLIDESALDTPFQVIHRDYRQETGFVGLKNQGATCYMNSLLQTLYFIGTFRKAVYQMPIPPLGGSTSTEQLDEQSMPYTEEMSFPLQKVFYELQYSPTVVKTKRLTASFGWDNSDAFTQHDVQELNRILCDHLEEKMKMQRPDDPSNTIASLFEGKLINYIECVNVPYKSAREESFYDLSLNVKGCRNIYESFEKYTEVEMMDGDNKYRADGYAELQKARKGVTFKRLPPVLQLHLKRFEYDFMRDMMVKINDRFEFSKQIDLSRFVHESDGSDVYVLHSVLVHVGDVHGGHYYVFIRPELAKDPESTVWYKFDDEIVSREKEQSAVEKNFGSGGEKEKKIAVVGGDPNMNADNTLHTNSPTAGNDQTLNGGQTPPSLYTAQQPRVRAVQAGRFSNAYMLQYVRKDRLGDILAEVEDREIPPQLSERIKREIEEEERRKKERAEQHLYVTVEVAFEEDLFANTEPDLVNWSKVPRLRVNRVCTLRDLKARIFEFYVNNVLGGGLAVAQQQLPRTRAEATDLASDTNDSDNVQVQRAIELEEGRRAAMLQQLQQHYLSNFNPALVRLWKGVERQNHTHRPETLLADGDDAVTIAEFMSSKVNHNTNSFGTYNTNVNSECMKIFAQIFLNDGDNRRHQELIGRHVQNGTLAMEDVPVQERIRKNPRTLLKNEVLIFLKYFVPSGVAPVRLAEGVRLVRTPPKLTYVGCIVVDRTERISSIRQELDIRSGLTSEQKILLYEEVKQDMVEPVGFDKTFEQAELSEGGDILIFQIDPGHLTSRSRKKSSRLNGIETKALAPGHGDMYNAELCDEQLHDGGLEMAEMDLESGAKTDAPVSASDAVTASPFVDSSGAEVEMSGLPLGGKPLLYAPEYIRYLIERVIVEFRPVVRDASAGISSRSIAGGGPDQALPMPASTTFELELLRSDSYEEVRERVGRVIGTSPNYLRLYGPDELTSATWSAEPVKYSSRYALEHLLQPGPYSMHTAMPLSNTTRIMNSGSDGGRKANVLWYERIEYPIQEFENMEEVRIVWRPDGGAPGNREWLDRYADKDADALRAASDAPPWTSTRALSCLVPFNSLYSAVEKELRSRLELPDEMGVHFLRIVDYNIVAQVAVNEAVQRAGSMFAVSGGAIPRDEGSYELRAEPRFDALPGYIAVAVLHLTKERDRRANGNLVFFGVPFIMQVQKQGEAVSEIRSRMRAMLGATSAAEFDEWGLYEVASGYKLEPLSDPGVIWIPPTGIKATLALEHRNAAPPTSRKAANFYSKPLKIR</sequence>
<feature type="domain" description="USP" evidence="4">
    <location>
        <begin position="300"/>
        <end position="614"/>
    </location>
</feature>
<gene>
    <name evidence="5" type="ORF">FVE85_6239</name>
</gene>
<dbReference type="CDD" id="cd02659">
    <property type="entry name" value="peptidase_C19C"/>
    <property type="match status" value="1"/>
</dbReference>
<evidence type="ECO:0000313" key="5">
    <source>
        <dbReference type="EMBL" id="KAA8498654.1"/>
    </source>
</evidence>
<feature type="region of interest" description="Disordered" evidence="2">
    <location>
        <begin position="618"/>
        <end position="653"/>
    </location>
</feature>
<dbReference type="GO" id="GO:0004843">
    <property type="term" value="F:cysteine-type deubiquitinase activity"/>
    <property type="evidence" value="ECO:0007669"/>
    <property type="project" value="InterPro"/>
</dbReference>
<feature type="compositionally biased region" description="Polar residues" evidence="2">
    <location>
        <begin position="625"/>
        <end position="653"/>
    </location>
</feature>
<dbReference type="InterPro" id="IPR002083">
    <property type="entry name" value="MATH/TRAF_dom"/>
</dbReference>